<protein>
    <submittedName>
        <fullName evidence="3">Phosphatidylserine decarboxylase proenzyme, mitochondrial-like</fullName>
    </submittedName>
</protein>
<organism evidence="2 3">
    <name type="scientific">Salvelinus namaycush</name>
    <name type="common">Lake trout</name>
    <name type="synonym">Salmo namaycush</name>
    <dbReference type="NCBI Taxonomy" id="8040"/>
    <lineage>
        <taxon>Eukaryota</taxon>
        <taxon>Metazoa</taxon>
        <taxon>Chordata</taxon>
        <taxon>Craniata</taxon>
        <taxon>Vertebrata</taxon>
        <taxon>Euteleostomi</taxon>
        <taxon>Actinopterygii</taxon>
        <taxon>Neopterygii</taxon>
        <taxon>Teleostei</taxon>
        <taxon>Protacanthopterygii</taxon>
        <taxon>Salmoniformes</taxon>
        <taxon>Salmonidae</taxon>
        <taxon>Salmoninae</taxon>
        <taxon>Salvelinus</taxon>
    </lineage>
</organism>
<sequence>MAASLGKLCCNQLPLTARKIGSGWLHFRAQGAGQFHPGPWRSLSSGRQRFNAASLGLQARSRPFTLLIATGGGYMGYDQYGRYKDRELTKIGIEVPPRIANEAQADQSSSSLSLSPVCCSSSQISCETVTPPSGTQPLPSGTK</sequence>
<evidence type="ECO:0000313" key="3">
    <source>
        <dbReference type="RefSeq" id="XP_038826044.1"/>
    </source>
</evidence>
<dbReference type="GeneID" id="120025557"/>
<evidence type="ECO:0000256" key="1">
    <source>
        <dbReference type="SAM" id="MobiDB-lite"/>
    </source>
</evidence>
<gene>
    <name evidence="3" type="primary">LOC120025557</name>
</gene>
<dbReference type="AlphaFoldDB" id="A0A8U0TR13"/>
<dbReference type="KEGG" id="snh:120025557"/>
<evidence type="ECO:0000313" key="2">
    <source>
        <dbReference type="Proteomes" id="UP000808372"/>
    </source>
</evidence>
<name>A0A8U0TR13_SALNM</name>
<dbReference type="RefSeq" id="XP_038826044.1">
    <property type="nucleotide sequence ID" value="XM_038970116.1"/>
</dbReference>
<feature type="region of interest" description="Disordered" evidence="1">
    <location>
        <begin position="124"/>
        <end position="143"/>
    </location>
</feature>
<dbReference type="Proteomes" id="UP000808372">
    <property type="component" value="Chromosome 31"/>
</dbReference>
<keyword evidence="2" id="KW-1185">Reference proteome</keyword>
<reference evidence="3" key="1">
    <citation type="submission" date="2025-08" db="UniProtKB">
        <authorList>
            <consortium name="RefSeq"/>
        </authorList>
    </citation>
    <scope>IDENTIFICATION</scope>
    <source>
        <tissue evidence="3">White muscle</tissue>
    </source>
</reference>
<accession>A0A8U0TR13</accession>
<feature type="compositionally biased region" description="Polar residues" evidence="1">
    <location>
        <begin position="127"/>
        <end position="143"/>
    </location>
</feature>
<proteinExistence type="predicted"/>